<keyword evidence="5" id="KW-0732">Signal</keyword>
<dbReference type="OrthoDB" id="1937916at2759"/>
<comment type="caution">
    <text evidence="8">The sequence shown here is derived from an EMBL/GenBank/DDBJ whole genome shotgun (WGS) entry which is preliminary data.</text>
</comment>
<keyword evidence="3 7" id="KW-0217">Developmental protein</keyword>
<dbReference type="PANTHER" id="PTHR33109:SF4">
    <property type="entry name" value="EPIDERMAL PATTERNING FACTOR-LIKE PROTEIN 6"/>
    <property type="match status" value="1"/>
</dbReference>
<evidence type="ECO:0000313" key="8">
    <source>
        <dbReference type="EMBL" id="GFP84914.1"/>
    </source>
</evidence>
<dbReference type="Pfam" id="PF17181">
    <property type="entry name" value="EPF"/>
    <property type="match status" value="1"/>
</dbReference>
<keyword evidence="9" id="KW-1185">Reference proteome</keyword>
<evidence type="ECO:0000256" key="6">
    <source>
        <dbReference type="ARBA" id="ARBA00023157"/>
    </source>
</evidence>
<name>A0A830BJL5_9LAMI</name>
<reference evidence="8" key="1">
    <citation type="submission" date="2020-07" db="EMBL/GenBank/DDBJ databases">
        <title>Ethylene signaling mediates host invasion by parasitic plants.</title>
        <authorList>
            <person name="Yoshida S."/>
        </authorList>
    </citation>
    <scope>NUCLEOTIDE SEQUENCE</scope>
    <source>
        <strain evidence="8">Okayama</strain>
    </source>
</reference>
<dbReference type="InterPro" id="IPR039455">
    <property type="entry name" value="EPFL"/>
</dbReference>
<evidence type="ECO:0000256" key="3">
    <source>
        <dbReference type="ARBA" id="ARBA00022473"/>
    </source>
</evidence>
<evidence type="ECO:0000256" key="1">
    <source>
        <dbReference type="ARBA" id="ARBA00004613"/>
    </source>
</evidence>
<evidence type="ECO:0000313" key="9">
    <source>
        <dbReference type="Proteomes" id="UP000653305"/>
    </source>
</evidence>
<comment type="function">
    <text evidence="7">Controls stomatal patterning.</text>
</comment>
<comment type="subcellular location">
    <subcellularLocation>
        <location evidence="1 7">Secreted</location>
    </subcellularLocation>
</comment>
<organism evidence="8 9">
    <name type="scientific">Phtheirospermum japonicum</name>
    <dbReference type="NCBI Taxonomy" id="374723"/>
    <lineage>
        <taxon>Eukaryota</taxon>
        <taxon>Viridiplantae</taxon>
        <taxon>Streptophyta</taxon>
        <taxon>Embryophyta</taxon>
        <taxon>Tracheophyta</taxon>
        <taxon>Spermatophyta</taxon>
        <taxon>Magnoliopsida</taxon>
        <taxon>eudicotyledons</taxon>
        <taxon>Gunneridae</taxon>
        <taxon>Pentapetalae</taxon>
        <taxon>asterids</taxon>
        <taxon>lamiids</taxon>
        <taxon>Lamiales</taxon>
        <taxon>Orobanchaceae</taxon>
        <taxon>Orobanchaceae incertae sedis</taxon>
        <taxon>Phtheirospermum</taxon>
    </lineage>
</organism>
<comment type="similarity">
    <text evidence="2 7">Belongs to the plant cysteine rich small secretory peptide family. Epidermal patterning factor subfamily.</text>
</comment>
<keyword evidence="4 7" id="KW-0964">Secreted</keyword>
<evidence type="ECO:0000256" key="7">
    <source>
        <dbReference type="RuleBase" id="RU367102"/>
    </source>
</evidence>
<dbReference type="GO" id="GO:0010052">
    <property type="term" value="P:guard cell differentiation"/>
    <property type="evidence" value="ECO:0007669"/>
    <property type="project" value="UniProtKB-UniRule"/>
</dbReference>
<evidence type="ECO:0000256" key="4">
    <source>
        <dbReference type="ARBA" id="ARBA00022525"/>
    </source>
</evidence>
<dbReference type="Proteomes" id="UP000653305">
    <property type="component" value="Unassembled WGS sequence"/>
</dbReference>
<keyword evidence="6" id="KW-1015">Disulfide bond</keyword>
<protein>
    <recommendedName>
        <fullName evidence="7">Epidermal patterning factor-like protein</fullName>
    </recommendedName>
</protein>
<evidence type="ECO:0000256" key="5">
    <source>
        <dbReference type="ARBA" id="ARBA00022729"/>
    </source>
</evidence>
<sequence>MVDVVTRVGGARRLLSVSGLSPPNCDSKCGTCKPCKLVRVSVPPATPGIEQYYPEVWRCKCGNKLYIP</sequence>
<accession>A0A830BJL5</accession>
<gene>
    <name evidence="8" type="ORF">PHJA_000635200</name>
</gene>
<proteinExistence type="inferred from homology"/>
<dbReference type="EMBL" id="BMAC01000096">
    <property type="protein sequence ID" value="GFP84914.1"/>
    <property type="molecule type" value="Genomic_DNA"/>
</dbReference>
<evidence type="ECO:0000256" key="2">
    <source>
        <dbReference type="ARBA" id="ARBA00008127"/>
    </source>
</evidence>
<dbReference type="PANTHER" id="PTHR33109">
    <property type="entry name" value="EPIDERMAL PATTERNING FACTOR-LIKE PROTEIN 4"/>
    <property type="match status" value="1"/>
</dbReference>
<dbReference type="AlphaFoldDB" id="A0A830BJL5"/>
<dbReference type="GO" id="GO:0005576">
    <property type="term" value="C:extracellular region"/>
    <property type="evidence" value="ECO:0007669"/>
    <property type="project" value="UniProtKB-SubCell"/>
</dbReference>